<name>A0A8S5QXP4_9CAUD</name>
<evidence type="ECO:0000313" key="1">
    <source>
        <dbReference type="EMBL" id="DAE23436.1"/>
    </source>
</evidence>
<accession>A0A8S5QXP4</accession>
<proteinExistence type="predicted"/>
<reference evidence="1" key="1">
    <citation type="journal article" date="2021" name="Proc. Natl. Acad. Sci. U.S.A.">
        <title>A Catalog of Tens of Thousands of Viruses from Human Metagenomes Reveals Hidden Associations with Chronic Diseases.</title>
        <authorList>
            <person name="Tisza M.J."/>
            <person name="Buck C.B."/>
        </authorList>
    </citation>
    <scope>NUCLEOTIDE SEQUENCE</scope>
    <source>
        <strain evidence="1">CtcuE16</strain>
    </source>
</reference>
<dbReference type="EMBL" id="BK015753">
    <property type="protein sequence ID" value="DAE23436.1"/>
    <property type="molecule type" value="Genomic_DNA"/>
</dbReference>
<sequence length="117" mass="13498">MQVNFRSDDIDCAGIVEDSTEVLQTYLCGSELKAMHASLFLGSLSDDDLRRIQTSAFLDDLRRWFLNVQELPALPEYRTAQDIRMDGAVPFEYEKDGKKCTYQMSITLEYIEERNVC</sequence>
<organism evidence="1">
    <name type="scientific">Siphoviridae sp. ctcuE16</name>
    <dbReference type="NCBI Taxonomy" id="2826397"/>
    <lineage>
        <taxon>Viruses</taxon>
        <taxon>Duplodnaviria</taxon>
        <taxon>Heunggongvirae</taxon>
        <taxon>Uroviricota</taxon>
        <taxon>Caudoviricetes</taxon>
    </lineage>
</organism>
<protein>
    <submittedName>
        <fullName evidence="1">Minor capsid protein from bacteriophage</fullName>
    </submittedName>
</protein>